<evidence type="ECO:0000256" key="1">
    <source>
        <dbReference type="SAM" id="MobiDB-lite"/>
    </source>
</evidence>
<evidence type="ECO:0000313" key="3">
    <source>
        <dbReference type="Proteomes" id="UP001177003"/>
    </source>
</evidence>
<dbReference type="EMBL" id="OX465084">
    <property type="protein sequence ID" value="CAI9299040.1"/>
    <property type="molecule type" value="Genomic_DNA"/>
</dbReference>
<dbReference type="AlphaFoldDB" id="A0AA35ZUB4"/>
<feature type="region of interest" description="Disordered" evidence="1">
    <location>
        <begin position="77"/>
        <end position="98"/>
    </location>
</feature>
<feature type="compositionally biased region" description="Basic and acidic residues" evidence="1">
    <location>
        <begin position="40"/>
        <end position="63"/>
    </location>
</feature>
<dbReference type="Proteomes" id="UP001177003">
    <property type="component" value="Chromosome 8"/>
</dbReference>
<feature type="region of interest" description="Disordered" evidence="1">
    <location>
        <begin position="23"/>
        <end position="63"/>
    </location>
</feature>
<evidence type="ECO:0000313" key="2">
    <source>
        <dbReference type="EMBL" id="CAI9299040.1"/>
    </source>
</evidence>
<feature type="compositionally biased region" description="Polar residues" evidence="1">
    <location>
        <begin position="79"/>
        <end position="90"/>
    </location>
</feature>
<proteinExistence type="predicted"/>
<accession>A0AA35ZUB4</accession>
<gene>
    <name evidence="2" type="ORF">LSALG_LOCUS37770</name>
</gene>
<organism evidence="2 3">
    <name type="scientific">Lactuca saligna</name>
    <name type="common">Willowleaf lettuce</name>
    <dbReference type="NCBI Taxonomy" id="75948"/>
    <lineage>
        <taxon>Eukaryota</taxon>
        <taxon>Viridiplantae</taxon>
        <taxon>Streptophyta</taxon>
        <taxon>Embryophyta</taxon>
        <taxon>Tracheophyta</taxon>
        <taxon>Spermatophyta</taxon>
        <taxon>Magnoliopsida</taxon>
        <taxon>eudicotyledons</taxon>
        <taxon>Gunneridae</taxon>
        <taxon>Pentapetalae</taxon>
        <taxon>asterids</taxon>
        <taxon>campanulids</taxon>
        <taxon>Asterales</taxon>
        <taxon>Asteraceae</taxon>
        <taxon>Cichorioideae</taxon>
        <taxon>Cichorieae</taxon>
        <taxon>Lactucinae</taxon>
        <taxon>Lactuca</taxon>
    </lineage>
</organism>
<protein>
    <submittedName>
        <fullName evidence="2">Uncharacterized protein</fullName>
    </submittedName>
</protein>
<sequence>MKSVARVLRRAAVIDYGTKVNEGGDAVNDGGDVVNDDGDTINHGRDEVNDYGEGAHNDGKDHDEVELTPMDFYVLGNGEPSQPGNGQDNVVVNEVHVQ</sequence>
<reference evidence="2" key="1">
    <citation type="submission" date="2023-04" db="EMBL/GenBank/DDBJ databases">
        <authorList>
            <person name="Vijverberg K."/>
            <person name="Xiong W."/>
            <person name="Schranz E."/>
        </authorList>
    </citation>
    <scope>NUCLEOTIDE SEQUENCE</scope>
</reference>
<name>A0AA35ZUB4_LACSI</name>
<keyword evidence="3" id="KW-1185">Reference proteome</keyword>
<feature type="compositionally biased region" description="Low complexity" evidence="1">
    <location>
        <begin position="23"/>
        <end position="33"/>
    </location>
</feature>